<accession>X1ND79</accession>
<protein>
    <submittedName>
        <fullName evidence="2">Uncharacterized protein</fullName>
    </submittedName>
</protein>
<feature type="transmembrane region" description="Helical" evidence="1">
    <location>
        <begin position="43"/>
        <end position="61"/>
    </location>
</feature>
<reference evidence="2" key="1">
    <citation type="journal article" date="2014" name="Front. Microbiol.">
        <title>High frequency of phylogenetically diverse reductive dehalogenase-homologous genes in deep subseafloor sedimentary metagenomes.</title>
        <authorList>
            <person name="Kawai M."/>
            <person name="Futagami T."/>
            <person name="Toyoda A."/>
            <person name="Takaki Y."/>
            <person name="Nishi S."/>
            <person name="Hori S."/>
            <person name="Arai W."/>
            <person name="Tsubouchi T."/>
            <person name="Morono Y."/>
            <person name="Uchiyama I."/>
            <person name="Ito T."/>
            <person name="Fujiyama A."/>
            <person name="Inagaki F."/>
            <person name="Takami H."/>
        </authorList>
    </citation>
    <scope>NUCLEOTIDE SEQUENCE</scope>
    <source>
        <strain evidence="2">Expedition CK06-06</strain>
    </source>
</reference>
<feature type="non-terminal residue" evidence="2">
    <location>
        <position position="1"/>
    </location>
</feature>
<sequence>YQHATGKSELATYKTHFEAAGLAAYGLILGIIIALFFETYGNLAYFLIAPFFVRAFAISVTSKHITEKIGSRLNRLLQSVSPIVGTFIGLLLIANTTLLFLVFSTAMGFILYIVVRDMIPMGKEGKPIYFVAGTLITIATFLIFSKV</sequence>
<keyword evidence="1" id="KW-0812">Transmembrane</keyword>
<keyword evidence="1" id="KW-1133">Transmembrane helix</keyword>
<feature type="transmembrane region" description="Helical" evidence="1">
    <location>
        <begin position="127"/>
        <end position="144"/>
    </location>
</feature>
<evidence type="ECO:0000256" key="1">
    <source>
        <dbReference type="SAM" id="Phobius"/>
    </source>
</evidence>
<name>X1ND79_9ZZZZ</name>
<dbReference type="AlphaFoldDB" id="X1ND79"/>
<organism evidence="2">
    <name type="scientific">marine sediment metagenome</name>
    <dbReference type="NCBI Taxonomy" id="412755"/>
    <lineage>
        <taxon>unclassified sequences</taxon>
        <taxon>metagenomes</taxon>
        <taxon>ecological metagenomes</taxon>
    </lineage>
</organism>
<dbReference type="EMBL" id="BARV01023855">
    <property type="protein sequence ID" value="GAI41573.1"/>
    <property type="molecule type" value="Genomic_DNA"/>
</dbReference>
<gene>
    <name evidence="2" type="ORF">S06H3_39060</name>
</gene>
<proteinExistence type="predicted"/>
<evidence type="ECO:0000313" key="2">
    <source>
        <dbReference type="EMBL" id="GAI41573.1"/>
    </source>
</evidence>
<comment type="caution">
    <text evidence="2">The sequence shown here is derived from an EMBL/GenBank/DDBJ whole genome shotgun (WGS) entry which is preliminary data.</text>
</comment>
<feature type="transmembrane region" description="Helical" evidence="1">
    <location>
        <begin position="17"/>
        <end position="37"/>
    </location>
</feature>
<keyword evidence="1" id="KW-0472">Membrane</keyword>
<feature type="transmembrane region" description="Helical" evidence="1">
    <location>
        <begin position="73"/>
        <end position="92"/>
    </location>
</feature>